<keyword evidence="3" id="KW-1185">Reference proteome</keyword>
<gene>
    <name evidence="2" type="ORF">GCM10023205_79660</name>
</gene>
<feature type="compositionally biased region" description="Low complexity" evidence="1">
    <location>
        <begin position="221"/>
        <end position="232"/>
    </location>
</feature>
<dbReference type="Proteomes" id="UP001500466">
    <property type="component" value="Unassembled WGS sequence"/>
</dbReference>
<comment type="caution">
    <text evidence="2">The sequence shown here is derived from an EMBL/GenBank/DDBJ whole genome shotgun (WGS) entry which is preliminary data.</text>
</comment>
<feature type="compositionally biased region" description="Low complexity" evidence="1">
    <location>
        <begin position="106"/>
        <end position="123"/>
    </location>
</feature>
<proteinExistence type="predicted"/>
<dbReference type="EMBL" id="BAABHS010000053">
    <property type="protein sequence ID" value="GAA4994796.1"/>
    <property type="molecule type" value="Genomic_DNA"/>
</dbReference>
<accession>A0ABP9ICM8</accession>
<feature type="compositionally biased region" description="Low complexity" evidence="1">
    <location>
        <begin position="63"/>
        <end position="84"/>
    </location>
</feature>
<feature type="compositionally biased region" description="Low complexity" evidence="1">
    <location>
        <begin position="240"/>
        <end position="257"/>
    </location>
</feature>
<evidence type="ECO:0000313" key="3">
    <source>
        <dbReference type="Proteomes" id="UP001500466"/>
    </source>
</evidence>
<evidence type="ECO:0000313" key="2">
    <source>
        <dbReference type="EMBL" id="GAA4994796.1"/>
    </source>
</evidence>
<reference evidence="3" key="1">
    <citation type="journal article" date="2019" name="Int. J. Syst. Evol. Microbiol.">
        <title>The Global Catalogue of Microorganisms (GCM) 10K type strain sequencing project: providing services to taxonomists for standard genome sequencing and annotation.</title>
        <authorList>
            <consortium name="The Broad Institute Genomics Platform"/>
            <consortium name="The Broad Institute Genome Sequencing Center for Infectious Disease"/>
            <person name="Wu L."/>
            <person name="Ma J."/>
        </authorList>
    </citation>
    <scope>NUCLEOTIDE SEQUENCE [LARGE SCALE GENOMIC DNA]</scope>
    <source>
        <strain evidence="3">JCM 17986</strain>
    </source>
</reference>
<feature type="compositionally biased region" description="Polar residues" evidence="1">
    <location>
        <begin position="211"/>
        <end position="220"/>
    </location>
</feature>
<feature type="region of interest" description="Disordered" evidence="1">
    <location>
        <begin position="139"/>
        <end position="290"/>
    </location>
</feature>
<protein>
    <submittedName>
        <fullName evidence="2">Uncharacterized protein</fullName>
    </submittedName>
</protein>
<feature type="compositionally biased region" description="Low complexity" evidence="1">
    <location>
        <begin position="152"/>
        <end position="171"/>
    </location>
</feature>
<sequence length="329" mass="32042">MAADTPGTGAADNWTADNGAADTACSGTAADPGTADTGSAVPNGTAERAPDGVTTDPGTDWVTGAAATPADGTATGTGRAAGPALSGTTEPALRDPDFTDGFPGTALRRPAEPALRAADGAAADSGWVAGEALPGAAERALRALNSTDRPPDTGAAPAAAAPDPGSAGTAGEAFSGAAERAFPERDFTDGSAGTAGAVSSPEDAAGDGVSSEPSEASENNTPGTGTPPDGAAGPDGAGDTGADPGADTEAERAFPALDPDDDFDRFDGSDATTRNAPFTPRGPHQQPKNVPAMESLTHAVHNMRRHARKCHGDSQGGAAGAHRPGTASR</sequence>
<organism evidence="2 3">
    <name type="scientific">Yinghuangia aomiensis</name>
    <dbReference type="NCBI Taxonomy" id="676205"/>
    <lineage>
        <taxon>Bacteria</taxon>
        <taxon>Bacillati</taxon>
        <taxon>Actinomycetota</taxon>
        <taxon>Actinomycetes</taxon>
        <taxon>Kitasatosporales</taxon>
        <taxon>Streptomycetaceae</taxon>
        <taxon>Yinghuangia</taxon>
    </lineage>
</organism>
<feature type="region of interest" description="Disordered" evidence="1">
    <location>
        <begin position="1"/>
        <end position="123"/>
    </location>
</feature>
<name>A0ABP9ICM8_9ACTN</name>
<evidence type="ECO:0000256" key="1">
    <source>
        <dbReference type="SAM" id="MobiDB-lite"/>
    </source>
</evidence>
<feature type="region of interest" description="Disordered" evidence="1">
    <location>
        <begin position="304"/>
        <end position="329"/>
    </location>
</feature>